<dbReference type="GO" id="GO:0005886">
    <property type="term" value="C:plasma membrane"/>
    <property type="evidence" value="ECO:0007669"/>
    <property type="project" value="UniProtKB-ARBA"/>
</dbReference>
<dbReference type="Gramene" id="PGSC0003DMT400003215">
    <property type="protein sequence ID" value="PGSC0003DMT400003215"/>
    <property type="gene ID" value="PGSC0003DMG400001269"/>
</dbReference>
<dbReference type="eggNOG" id="KOG1187">
    <property type="taxonomic scope" value="Eukaryota"/>
</dbReference>
<keyword evidence="6 12" id="KW-0547">Nucleotide-binding</keyword>
<evidence type="ECO:0000256" key="2">
    <source>
        <dbReference type="ARBA" id="ARBA00022527"/>
    </source>
</evidence>
<evidence type="ECO:0000256" key="11">
    <source>
        <dbReference type="ARBA" id="ARBA00023180"/>
    </source>
</evidence>
<dbReference type="AlphaFoldDB" id="M0ZL95"/>
<dbReference type="InterPro" id="IPR000719">
    <property type="entry name" value="Prot_kinase_dom"/>
</dbReference>
<feature type="domain" description="Protein kinase" evidence="15">
    <location>
        <begin position="289"/>
        <end position="566"/>
    </location>
</feature>
<evidence type="ECO:0000256" key="6">
    <source>
        <dbReference type="ARBA" id="ARBA00022741"/>
    </source>
</evidence>
<keyword evidence="17" id="KW-1185">Reference proteome</keyword>
<dbReference type="Pfam" id="PF07714">
    <property type="entry name" value="PK_Tyr_Ser-Thr"/>
    <property type="match status" value="1"/>
</dbReference>
<evidence type="ECO:0000313" key="17">
    <source>
        <dbReference type="Proteomes" id="UP000011115"/>
    </source>
</evidence>
<keyword evidence="11" id="KW-0325">Glycoprotein</keyword>
<feature type="chain" id="PRO_5004010664" evidence="14">
    <location>
        <begin position="19"/>
        <end position="1250"/>
    </location>
</feature>
<evidence type="ECO:0000259" key="15">
    <source>
        <dbReference type="PROSITE" id="PS50011"/>
    </source>
</evidence>
<feature type="signal peptide" evidence="14">
    <location>
        <begin position="1"/>
        <end position="18"/>
    </location>
</feature>
<feature type="binding site" evidence="12">
    <location>
        <position position="317"/>
    </location>
    <ligand>
        <name>ATP</name>
        <dbReference type="ChEBI" id="CHEBI:30616"/>
    </ligand>
</feature>
<dbReference type="EnsemblPlants" id="PGSC0003DMT400003215">
    <property type="protein sequence ID" value="PGSC0003DMT400003215"/>
    <property type="gene ID" value="PGSC0003DMG400001269"/>
</dbReference>
<evidence type="ECO:0000256" key="3">
    <source>
        <dbReference type="ARBA" id="ARBA00022679"/>
    </source>
</evidence>
<dbReference type="InterPro" id="IPR011009">
    <property type="entry name" value="Kinase-like_dom_sf"/>
</dbReference>
<dbReference type="PROSITE" id="PS50011">
    <property type="entry name" value="PROTEIN_KINASE_DOM"/>
    <property type="match status" value="2"/>
</dbReference>
<evidence type="ECO:0000256" key="13">
    <source>
        <dbReference type="SAM" id="Phobius"/>
    </source>
</evidence>
<evidence type="ECO:0000256" key="5">
    <source>
        <dbReference type="ARBA" id="ARBA00022729"/>
    </source>
</evidence>
<evidence type="ECO:0000256" key="9">
    <source>
        <dbReference type="ARBA" id="ARBA00022989"/>
    </source>
</evidence>
<feature type="binding site" evidence="12">
    <location>
        <position position="948"/>
    </location>
    <ligand>
        <name>ATP</name>
        <dbReference type="ChEBI" id="CHEBI:30616"/>
    </ligand>
</feature>
<dbReference type="Gene3D" id="1.10.510.10">
    <property type="entry name" value="Transferase(Phosphotransferase) domain 1"/>
    <property type="match status" value="2"/>
</dbReference>
<dbReference type="InParanoid" id="M0ZL95"/>
<evidence type="ECO:0000256" key="8">
    <source>
        <dbReference type="ARBA" id="ARBA00022840"/>
    </source>
</evidence>
<dbReference type="InterPro" id="IPR008271">
    <property type="entry name" value="Ser/Thr_kinase_AS"/>
</dbReference>
<dbReference type="PANTHER" id="PTHR46008">
    <property type="entry name" value="LEAF RUST 10 DISEASE-RESISTANCE LOCUS RECEPTOR-LIKE PROTEIN KINASE-LIKE 1.4"/>
    <property type="match status" value="1"/>
</dbReference>
<organism evidence="16 17">
    <name type="scientific">Solanum tuberosum</name>
    <name type="common">Potato</name>
    <dbReference type="NCBI Taxonomy" id="4113"/>
    <lineage>
        <taxon>Eukaryota</taxon>
        <taxon>Viridiplantae</taxon>
        <taxon>Streptophyta</taxon>
        <taxon>Embryophyta</taxon>
        <taxon>Tracheophyta</taxon>
        <taxon>Spermatophyta</taxon>
        <taxon>Magnoliopsida</taxon>
        <taxon>eudicotyledons</taxon>
        <taxon>Gunneridae</taxon>
        <taxon>Pentapetalae</taxon>
        <taxon>asterids</taxon>
        <taxon>lamiids</taxon>
        <taxon>Solanales</taxon>
        <taxon>Solanaceae</taxon>
        <taxon>Solanoideae</taxon>
        <taxon>Solaneae</taxon>
        <taxon>Solanum</taxon>
    </lineage>
</organism>
<dbReference type="SMART" id="SM00220">
    <property type="entry name" value="S_TKc"/>
    <property type="match status" value="2"/>
</dbReference>
<keyword evidence="4 13" id="KW-0812">Transmembrane</keyword>
<keyword evidence="2" id="KW-0723">Serine/threonine-protein kinase</keyword>
<dbReference type="Proteomes" id="UP000011115">
    <property type="component" value="Unassembled WGS sequence"/>
</dbReference>
<dbReference type="SUPFAM" id="SSF56112">
    <property type="entry name" value="Protein kinase-like (PK-like)"/>
    <property type="match status" value="2"/>
</dbReference>
<dbReference type="FunFam" id="1.10.510.10:FF:000590">
    <property type="entry name" value="PR5-like receptor kinase"/>
    <property type="match status" value="1"/>
</dbReference>
<evidence type="ECO:0000256" key="4">
    <source>
        <dbReference type="ARBA" id="ARBA00022692"/>
    </source>
</evidence>
<evidence type="ECO:0000256" key="14">
    <source>
        <dbReference type="SAM" id="SignalP"/>
    </source>
</evidence>
<evidence type="ECO:0000256" key="10">
    <source>
        <dbReference type="ARBA" id="ARBA00023136"/>
    </source>
</evidence>
<evidence type="ECO:0000256" key="7">
    <source>
        <dbReference type="ARBA" id="ARBA00022777"/>
    </source>
</evidence>
<keyword evidence="8 12" id="KW-0067">ATP-binding</keyword>
<dbReference type="Gene3D" id="3.30.200.20">
    <property type="entry name" value="Phosphorylase Kinase, domain 1"/>
    <property type="match status" value="2"/>
</dbReference>
<reference evidence="16" key="2">
    <citation type="submission" date="2015-06" db="UniProtKB">
        <authorList>
            <consortium name="EnsemblPlants"/>
        </authorList>
    </citation>
    <scope>IDENTIFICATION</scope>
    <source>
        <strain evidence="16">DM1-3 516 R44</strain>
    </source>
</reference>
<keyword evidence="9 13" id="KW-1133">Transmembrane helix</keyword>
<feature type="transmembrane region" description="Helical" evidence="13">
    <location>
        <begin position="846"/>
        <end position="870"/>
    </location>
</feature>
<dbReference type="PROSITE" id="PS00107">
    <property type="entry name" value="PROTEIN_KINASE_ATP"/>
    <property type="match status" value="2"/>
</dbReference>
<evidence type="ECO:0000256" key="1">
    <source>
        <dbReference type="ARBA" id="ARBA00004479"/>
    </source>
</evidence>
<reference evidence="17" key="1">
    <citation type="journal article" date="2011" name="Nature">
        <title>Genome sequence and analysis of the tuber crop potato.</title>
        <authorList>
            <consortium name="The Potato Genome Sequencing Consortium"/>
        </authorList>
    </citation>
    <scope>NUCLEOTIDE SEQUENCE [LARGE SCALE GENOMIC DNA]</scope>
    <source>
        <strain evidence="17">cv. DM1-3 516 R44</strain>
    </source>
</reference>
<comment type="subcellular location">
    <subcellularLocation>
        <location evidence="1">Membrane</location>
        <topology evidence="1">Single-pass type I membrane protein</topology>
    </subcellularLocation>
</comment>
<dbReference type="PANTHER" id="PTHR46008:SF12">
    <property type="entry name" value="LEAF RUST 10 DISEASE-RESISTANCE LOCUS RECEPTOR-LIKE PROTEIN KINASE-LIKE 1.1"/>
    <property type="match status" value="1"/>
</dbReference>
<accession>M0ZL95</accession>
<dbReference type="FunFam" id="1.10.510.10:FF:000161">
    <property type="entry name" value="Wall-associated receptor kinase-like 20"/>
    <property type="match status" value="1"/>
</dbReference>
<dbReference type="GO" id="GO:0005524">
    <property type="term" value="F:ATP binding"/>
    <property type="evidence" value="ECO:0007669"/>
    <property type="project" value="UniProtKB-UniRule"/>
</dbReference>
<dbReference type="Pfam" id="PF00069">
    <property type="entry name" value="Pkinase"/>
    <property type="match status" value="1"/>
</dbReference>
<dbReference type="InterPro" id="IPR032872">
    <property type="entry name" value="WAK_assoc_C"/>
</dbReference>
<dbReference type="PROSITE" id="PS00108">
    <property type="entry name" value="PROTEIN_KINASE_ST"/>
    <property type="match status" value="1"/>
</dbReference>
<evidence type="ECO:0000313" key="16">
    <source>
        <dbReference type="EnsemblPlants" id="PGSC0003DMT400003215"/>
    </source>
</evidence>
<proteinExistence type="predicted"/>
<keyword evidence="3" id="KW-0808">Transferase</keyword>
<dbReference type="PaxDb" id="4113-PGSC0003DMT400003215"/>
<sequence>MTYTSFICFLLISYLVQANCRNDSTCPKSFSCGNLTDLSFPFSLSTQPDCGIVPISGCDAKPYPRIQLLPGGDSYYALGNPFNYTVFLGDPKLHAKLRQHKCQAFNKKFSLPNSSSISFILLLLNFVNFFKCNITSNSTPNVTHTNDHFAGYKRYNGCTGFSIYYKLRLGDHEDAHAGNLPANCSLNRLPIGSISDEGGLFNMLSAGFLVQWKLSADCYKCHYGGGAVLFTVGLLVLLFYFREKILWYKYIRFWESNAEDHQNIEAFLKNYGSCYPKRYNYLEVKRITSGFKNKLGQGGYGSVYKGCLHNGSHVAVKVLKKLKGSGEEFINEAASISKTSHVNVVSLVGFCFEGCKRALVYEFMPNRSLEKFIYEERSDSVHQLAWPILYKIALGIARGLEYLHRGCTTRILHFDIKPHKILLDEDFCPKISDFGLAKLCMKKESIVSMFSARGTIGYIAPEIVCRNLGGVSHKSDVYSYGMRVLEMVGGRKNVDVGVDRTSEICFPHWLYQRIELDEELQLIGIMNEEEKECARKMVMVSLWCIQTDPSNRPSMSKIVEMLEGKLDSLQMPPKPYPYSPSRTEVRFLMCLDVLECKKIYLVQAKGRNDSTYPNSFSCGNLTDLSFLFSLSTQPDCGIMFLSGCDAKPFPRIQLLPGGDSYYALVNPSNYTFGLGDPKLHVKLRQHNCQAFNKNLSLPDSPSISCFEIIKVNFLNFFKCNSNSTSSSTPNITHKMKDHFAGYRMYNGCKGFSIYYKIQLYVEEDILARNLPANSSLISLPVDLISDHGGLFNMLRAGFFVEWKISEDCYQCHYGGGQCQTDINNKFHCTYPNNPHEQDAKTARRKFGLTLGVVFGGLGLVMICLAVYFIWCCKRRKFNPPHFLSTRKLSCTFKNDVERGSIYFGIPVFSYSELEEATNDFNSSQILGDGGFGTVYYGKLKDGREVAVKRLYEHNCKRMQQFVNEIDILTRLRHNNLVTLYGRTSRRSREPLLVYEFIPNGTLADHLHGDRVKDGSLTWLVRMNIAIETAGALAYLHASDVIHCDVKTNNILLDHNFNVKVADFGISRLFPNVVTHISTAPRGTPGYIDPKYYECYHLTSKSDVYSFGVVLVEHISSMPAVDMTRHSQEINLANFAINKIVKCAFNELIDPSLGFDSDTKILEMTTSVAELAFLCLQTDRDMRPTMVEVLDILNEIQISEFDNEKRADSNLNGNEAKIVTAPSFTESEDMFKLKQVKSLPSSNFVTDKWVS</sequence>
<feature type="transmembrane region" description="Helical" evidence="13">
    <location>
        <begin position="223"/>
        <end position="241"/>
    </location>
</feature>
<dbReference type="InterPro" id="IPR001245">
    <property type="entry name" value="Ser-Thr/Tyr_kinase_cat_dom"/>
</dbReference>
<evidence type="ECO:0000256" key="12">
    <source>
        <dbReference type="PROSITE-ProRule" id="PRU10141"/>
    </source>
</evidence>
<dbReference type="InterPro" id="IPR017441">
    <property type="entry name" value="Protein_kinase_ATP_BS"/>
</dbReference>
<keyword evidence="5 14" id="KW-0732">Signal</keyword>
<dbReference type="HOGENOM" id="CLU_265862_0_0_1"/>
<keyword evidence="7" id="KW-0418">Kinase</keyword>
<name>M0ZL95_SOLTU</name>
<dbReference type="Pfam" id="PF14380">
    <property type="entry name" value="WAK_assoc"/>
    <property type="match status" value="1"/>
</dbReference>
<dbReference type="FunCoup" id="M0ZL95">
    <property type="interactions" value="43"/>
</dbReference>
<protein>
    <submittedName>
        <fullName evidence="16">Receptor kinase</fullName>
    </submittedName>
</protein>
<dbReference type="STRING" id="4113.M0ZL95"/>
<dbReference type="FunFam" id="3.30.200.20:FF:000178">
    <property type="entry name" value="serine/threonine-protein kinase PBS1-like"/>
    <property type="match status" value="1"/>
</dbReference>
<keyword evidence="10 13" id="KW-0472">Membrane</keyword>
<dbReference type="GO" id="GO:0004674">
    <property type="term" value="F:protein serine/threonine kinase activity"/>
    <property type="evidence" value="ECO:0007669"/>
    <property type="project" value="UniProtKB-KW"/>
</dbReference>
<feature type="domain" description="Protein kinase" evidence="15">
    <location>
        <begin position="920"/>
        <end position="1197"/>
    </location>
</feature>